<dbReference type="SMART" id="SM00387">
    <property type="entry name" value="HATPase_c"/>
    <property type="match status" value="1"/>
</dbReference>
<evidence type="ECO:0000259" key="9">
    <source>
        <dbReference type="PROSITE" id="PS50113"/>
    </source>
</evidence>
<evidence type="ECO:0000256" key="4">
    <source>
        <dbReference type="ARBA" id="ARBA00022777"/>
    </source>
</evidence>
<dbReference type="InterPro" id="IPR005467">
    <property type="entry name" value="His_kinase_dom"/>
</dbReference>
<gene>
    <name evidence="10" type="ORF">K4A83_21160</name>
</gene>
<accession>A0ABT3LB71</accession>
<dbReference type="SUPFAM" id="SSF55781">
    <property type="entry name" value="GAF domain-like"/>
    <property type="match status" value="1"/>
</dbReference>
<evidence type="ECO:0000256" key="3">
    <source>
        <dbReference type="ARBA" id="ARBA00022553"/>
    </source>
</evidence>
<proteinExistence type="predicted"/>
<dbReference type="InterPro" id="IPR036890">
    <property type="entry name" value="HATPase_C_sf"/>
</dbReference>
<feature type="coiled-coil region" evidence="6">
    <location>
        <begin position="488"/>
        <end position="518"/>
    </location>
</feature>
<feature type="domain" description="PAC" evidence="9">
    <location>
        <begin position="236"/>
        <end position="287"/>
    </location>
</feature>
<dbReference type="SUPFAM" id="SSF47384">
    <property type="entry name" value="Homodimeric domain of signal transducing histidine kinase"/>
    <property type="match status" value="1"/>
</dbReference>
<dbReference type="InterPro" id="IPR035965">
    <property type="entry name" value="PAS-like_dom_sf"/>
</dbReference>
<dbReference type="SUPFAM" id="SSF55785">
    <property type="entry name" value="PYP-like sensor domain (PAS domain)"/>
    <property type="match status" value="2"/>
</dbReference>
<dbReference type="Gene3D" id="3.30.565.10">
    <property type="entry name" value="Histidine kinase-like ATPase, C-terminal domain"/>
    <property type="match status" value="1"/>
</dbReference>
<evidence type="ECO:0000313" key="10">
    <source>
        <dbReference type="EMBL" id="MCW6038759.1"/>
    </source>
</evidence>
<keyword evidence="4" id="KW-0808">Transferase</keyword>
<dbReference type="EMBL" id="JAIHOM010000173">
    <property type="protein sequence ID" value="MCW6038759.1"/>
    <property type="molecule type" value="Genomic_DNA"/>
</dbReference>
<dbReference type="InterPro" id="IPR013656">
    <property type="entry name" value="PAS_4"/>
</dbReference>
<comment type="caution">
    <text evidence="10">The sequence shown here is derived from an EMBL/GenBank/DDBJ whole genome shotgun (WGS) entry which is preliminary data.</text>
</comment>
<dbReference type="Pfam" id="PF08447">
    <property type="entry name" value="PAS_3"/>
    <property type="match status" value="1"/>
</dbReference>
<feature type="domain" description="PAS" evidence="8">
    <location>
        <begin position="16"/>
        <end position="101"/>
    </location>
</feature>
<dbReference type="SMART" id="SM00091">
    <property type="entry name" value="PAS"/>
    <property type="match status" value="2"/>
</dbReference>
<feature type="domain" description="PAC" evidence="9">
    <location>
        <begin position="102"/>
        <end position="155"/>
    </location>
</feature>
<organism evidence="10 11">
    <name type="scientific">Spirulina subsalsa FACHB-351</name>
    <dbReference type="NCBI Taxonomy" id="234711"/>
    <lineage>
        <taxon>Bacteria</taxon>
        <taxon>Bacillati</taxon>
        <taxon>Cyanobacteriota</taxon>
        <taxon>Cyanophyceae</taxon>
        <taxon>Spirulinales</taxon>
        <taxon>Spirulinaceae</taxon>
        <taxon>Spirulina</taxon>
    </lineage>
</organism>
<keyword evidence="3" id="KW-0597">Phosphoprotein</keyword>
<dbReference type="Pfam" id="PF01590">
    <property type="entry name" value="GAF"/>
    <property type="match status" value="1"/>
</dbReference>
<reference evidence="10 11" key="1">
    <citation type="submission" date="2021-08" db="EMBL/GenBank/DDBJ databases">
        <title>Draft genome sequence of Spirulina subsalsa with high tolerance to salinity and hype-accumulation of phycocyanin.</title>
        <authorList>
            <person name="Pei H."/>
            <person name="Jiang L."/>
        </authorList>
    </citation>
    <scope>NUCLEOTIDE SEQUENCE [LARGE SCALE GENOMIC DNA]</scope>
    <source>
        <strain evidence="10 11">FACHB-351</strain>
    </source>
</reference>
<dbReference type="SMART" id="SM00086">
    <property type="entry name" value="PAC"/>
    <property type="match status" value="2"/>
</dbReference>
<dbReference type="InterPro" id="IPR001610">
    <property type="entry name" value="PAC"/>
</dbReference>
<evidence type="ECO:0000256" key="2">
    <source>
        <dbReference type="ARBA" id="ARBA00012438"/>
    </source>
</evidence>
<dbReference type="PANTHER" id="PTHR43065">
    <property type="entry name" value="SENSOR HISTIDINE KINASE"/>
    <property type="match status" value="1"/>
</dbReference>
<dbReference type="Pfam" id="PF02518">
    <property type="entry name" value="HATPase_c"/>
    <property type="match status" value="1"/>
</dbReference>
<dbReference type="PRINTS" id="PR00344">
    <property type="entry name" value="BCTRLSENSOR"/>
</dbReference>
<dbReference type="PANTHER" id="PTHR43065:SF50">
    <property type="entry name" value="HISTIDINE KINASE"/>
    <property type="match status" value="1"/>
</dbReference>
<evidence type="ECO:0000313" key="11">
    <source>
        <dbReference type="Proteomes" id="UP001526426"/>
    </source>
</evidence>
<dbReference type="InterPro" id="IPR004358">
    <property type="entry name" value="Sig_transdc_His_kin-like_C"/>
</dbReference>
<dbReference type="InterPro" id="IPR003661">
    <property type="entry name" value="HisK_dim/P_dom"/>
</dbReference>
<dbReference type="Gene3D" id="3.30.450.20">
    <property type="entry name" value="PAS domain"/>
    <property type="match status" value="2"/>
</dbReference>
<dbReference type="Pfam" id="PF08448">
    <property type="entry name" value="PAS_4"/>
    <property type="match status" value="1"/>
</dbReference>
<protein>
    <recommendedName>
        <fullName evidence="2">histidine kinase</fullName>
        <ecNumber evidence="2">2.7.13.3</ecNumber>
    </recommendedName>
</protein>
<dbReference type="SUPFAM" id="SSF55874">
    <property type="entry name" value="ATPase domain of HSP90 chaperone/DNA topoisomerase II/histidine kinase"/>
    <property type="match status" value="1"/>
</dbReference>
<dbReference type="Gene3D" id="3.30.450.40">
    <property type="match status" value="1"/>
</dbReference>
<keyword evidence="5" id="KW-0902">Two-component regulatory system</keyword>
<feature type="domain" description="Histidine kinase" evidence="7">
    <location>
        <begin position="527"/>
        <end position="785"/>
    </location>
</feature>
<evidence type="ECO:0000256" key="1">
    <source>
        <dbReference type="ARBA" id="ARBA00000085"/>
    </source>
</evidence>
<dbReference type="PROSITE" id="PS50109">
    <property type="entry name" value="HIS_KIN"/>
    <property type="match status" value="1"/>
</dbReference>
<evidence type="ECO:0000259" key="7">
    <source>
        <dbReference type="PROSITE" id="PS50109"/>
    </source>
</evidence>
<dbReference type="InterPro" id="IPR000700">
    <property type="entry name" value="PAS-assoc_C"/>
</dbReference>
<keyword evidence="6" id="KW-0175">Coiled coil</keyword>
<dbReference type="RefSeq" id="WP_265266685.1">
    <property type="nucleotide sequence ID" value="NZ_JAIHOM010000173.1"/>
</dbReference>
<name>A0ABT3LB71_9CYAN</name>
<dbReference type="PROSITE" id="PS50113">
    <property type="entry name" value="PAC"/>
    <property type="match status" value="2"/>
</dbReference>
<dbReference type="SMART" id="SM00065">
    <property type="entry name" value="GAF"/>
    <property type="match status" value="1"/>
</dbReference>
<evidence type="ECO:0000256" key="6">
    <source>
        <dbReference type="SAM" id="Coils"/>
    </source>
</evidence>
<dbReference type="InterPro" id="IPR003594">
    <property type="entry name" value="HATPase_dom"/>
</dbReference>
<evidence type="ECO:0000259" key="8">
    <source>
        <dbReference type="PROSITE" id="PS50112"/>
    </source>
</evidence>
<evidence type="ECO:0000256" key="5">
    <source>
        <dbReference type="ARBA" id="ARBA00023012"/>
    </source>
</evidence>
<dbReference type="InterPro" id="IPR029016">
    <property type="entry name" value="GAF-like_dom_sf"/>
</dbReference>
<dbReference type="PROSITE" id="PS50112">
    <property type="entry name" value="PAS"/>
    <property type="match status" value="1"/>
</dbReference>
<comment type="catalytic activity">
    <reaction evidence="1">
        <text>ATP + protein L-histidine = ADP + protein N-phospho-L-histidine.</text>
        <dbReference type="EC" id="2.7.13.3"/>
    </reaction>
</comment>
<sequence>MTDNRIRLVEETLEQREQFLRLIYEGVDQAIFVVGVAVKSQEERAIGGSPYHYKFLGWNGVSSRFTGYASEEVAGKTPFEVFSPEEAAEIAANYDRCLMAGDSIRYEECRHFQGGSIYTLTTLTPLRDETGAFYRIIGTAIDISDRKTTEIALQESQARFKRLADHLPGVTYQYQKSADNPTGVFTYISRNALNLLELTPEMIIQDPEKMWALIHPQDIDEFLYSTQLAAAQQTPWHHEYRVITPSGKVKWLQGEASLEIQPDQSLVWDGIFLDITPRKEAEEALKRSEAILREFAEWESMQHHISMLIRNSLNSDTVIETTVQELQRCLKADRCCFLWFRGEPQRRKRRQQRPSHQEVLKSDATNLASYWEVVQESKNEEDPSFLGQHWDEEGNYFTEQLLGGTTLQLDWGLDCDPQAKSYFSRLGYDAVLLLAVPTHSKKYGALVLLREAPTPWSERDLELSQEIVNQMAIAINQADLYTQATESARIATAKSEALEAALKQLQQAQSQLIQAEKMSSLGQLVAGIAHEINNPISFIYGNVIHAQEYTQDLLVLIERYRQYCPVPPPQVEDWIETIDLEFLMEDLPRLYQSMQMGADRIREIVKSLRTFSRLDEAEMKEVDLHENLDSTLMILNSRLNGAEGSTVIQVVKNYGFIPPVQCYIGQLNQVFMNLLSNAIDALNERDKNRHFPELVKHPSILEIKTELKYRRWVQITIHDNGVGISPEALSRIFDPFYTTKPVGSGTGLGLSTSYKVIVEQHHGKLECKSDLGKGTDFIITIPLKAGIFDGRKI</sequence>
<dbReference type="InterPro" id="IPR003018">
    <property type="entry name" value="GAF"/>
</dbReference>
<dbReference type="CDD" id="cd00082">
    <property type="entry name" value="HisKA"/>
    <property type="match status" value="1"/>
</dbReference>
<dbReference type="InterPro" id="IPR013655">
    <property type="entry name" value="PAS_fold_3"/>
</dbReference>
<dbReference type="InterPro" id="IPR036097">
    <property type="entry name" value="HisK_dim/P_sf"/>
</dbReference>
<keyword evidence="11" id="KW-1185">Reference proteome</keyword>
<dbReference type="Proteomes" id="UP001526426">
    <property type="component" value="Unassembled WGS sequence"/>
</dbReference>
<dbReference type="InterPro" id="IPR000014">
    <property type="entry name" value="PAS"/>
</dbReference>
<keyword evidence="4" id="KW-0418">Kinase</keyword>
<dbReference type="CDD" id="cd00130">
    <property type="entry name" value="PAS"/>
    <property type="match status" value="2"/>
</dbReference>
<dbReference type="NCBIfam" id="TIGR00229">
    <property type="entry name" value="sensory_box"/>
    <property type="match status" value="2"/>
</dbReference>
<dbReference type="Gene3D" id="1.10.287.130">
    <property type="match status" value="1"/>
</dbReference>
<dbReference type="EC" id="2.7.13.3" evidence="2"/>